<dbReference type="InterPro" id="IPR036388">
    <property type="entry name" value="WH-like_DNA-bd_sf"/>
</dbReference>
<dbReference type="SUPFAM" id="SSF88946">
    <property type="entry name" value="Sigma2 domain of RNA polymerase sigma factors"/>
    <property type="match status" value="1"/>
</dbReference>
<dbReference type="RefSeq" id="WP_232716594.1">
    <property type="nucleotide sequence ID" value="NZ_CANMHN010000013.1"/>
</dbReference>
<feature type="domain" description="RNA polymerase sigma factor 70 region 4 type 2" evidence="6">
    <location>
        <begin position="126"/>
        <end position="177"/>
    </location>
</feature>
<dbReference type="InterPro" id="IPR013325">
    <property type="entry name" value="RNA_pol_sigma_r2"/>
</dbReference>
<dbReference type="SUPFAM" id="SSF88659">
    <property type="entry name" value="Sigma3 and sigma4 domains of RNA polymerase sigma factors"/>
    <property type="match status" value="1"/>
</dbReference>
<evidence type="ECO:0000259" key="5">
    <source>
        <dbReference type="Pfam" id="PF04542"/>
    </source>
</evidence>
<keyword evidence="4" id="KW-0804">Transcription</keyword>
<dbReference type="GO" id="GO:0006352">
    <property type="term" value="P:DNA-templated transcription initiation"/>
    <property type="evidence" value="ECO:0007669"/>
    <property type="project" value="InterPro"/>
</dbReference>
<accession>A0A1G5R9Z5</accession>
<organism evidence="7 8">
    <name type="scientific">Epibacterium ulvae</name>
    <dbReference type="NCBI Taxonomy" id="1156985"/>
    <lineage>
        <taxon>Bacteria</taxon>
        <taxon>Pseudomonadati</taxon>
        <taxon>Pseudomonadota</taxon>
        <taxon>Alphaproteobacteria</taxon>
        <taxon>Rhodobacterales</taxon>
        <taxon>Roseobacteraceae</taxon>
        <taxon>Epibacterium</taxon>
    </lineage>
</organism>
<gene>
    <name evidence="7" type="ORF">SAMN04488118_11132</name>
</gene>
<dbReference type="Pfam" id="PF04542">
    <property type="entry name" value="Sigma70_r2"/>
    <property type="match status" value="1"/>
</dbReference>
<keyword evidence="2" id="KW-0805">Transcription regulation</keyword>
<dbReference type="GO" id="GO:0016987">
    <property type="term" value="F:sigma factor activity"/>
    <property type="evidence" value="ECO:0007669"/>
    <property type="project" value="UniProtKB-KW"/>
</dbReference>
<dbReference type="NCBIfam" id="TIGR02937">
    <property type="entry name" value="sigma70-ECF"/>
    <property type="match status" value="1"/>
</dbReference>
<dbReference type="InterPro" id="IPR013249">
    <property type="entry name" value="RNA_pol_sigma70_r4_t2"/>
</dbReference>
<evidence type="ECO:0000256" key="4">
    <source>
        <dbReference type="ARBA" id="ARBA00023163"/>
    </source>
</evidence>
<dbReference type="STRING" id="1156985.SAMN04488118_11132"/>
<dbReference type="GO" id="GO:0003677">
    <property type="term" value="F:DNA binding"/>
    <property type="evidence" value="ECO:0007669"/>
    <property type="project" value="InterPro"/>
</dbReference>
<keyword evidence="8" id="KW-1185">Reference proteome</keyword>
<dbReference type="InterPro" id="IPR039425">
    <property type="entry name" value="RNA_pol_sigma-70-like"/>
</dbReference>
<proteinExistence type="inferred from homology"/>
<evidence type="ECO:0000313" key="8">
    <source>
        <dbReference type="Proteomes" id="UP000198767"/>
    </source>
</evidence>
<protein>
    <submittedName>
        <fullName evidence="7">RNA polymerase sigma-70 factor, ECF subfamily</fullName>
    </submittedName>
</protein>
<dbReference type="AlphaFoldDB" id="A0A1G5R9Z5"/>
<dbReference type="Pfam" id="PF08281">
    <property type="entry name" value="Sigma70_r4_2"/>
    <property type="match status" value="1"/>
</dbReference>
<evidence type="ECO:0000256" key="2">
    <source>
        <dbReference type="ARBA" id="ARBA00023015"/>
    </source>
</evidence>
<dbReference type="EMBL" id="FMWG01000011">
    <property type="protein sequence ID" value="SCZ70877.1"/>
    <property type="molecule type" value="Genomic_DNA"/>
</dbReference>
<reference evidence="7 8" key="1">
    <citation type="submission" date="2016-10" db="EMBL/GenBank/DDBJ databases">
        <authorList>
            <person name="de Groot N.N."/>
        </authorList>
    </citation>
    <scope>NUCLEOTIDE SEQUENCE [LARGE SCALE GENOMIC DNA]</scope>
    <source>
        <strain evidence="7 8">U95</strain>
    </source>
</reference>
<keyword evidence="3" id="KW-0731">Sigma factor</keyword>
<dbReference type="InterPro" id="IPR007627">
    <property type="entry name" value="RNA_pol_sigma70_r2"/>
</dbReference>
<name>A0A1G5R9Z5_9RHOB</name>
<dbReference type="PANTHER" id="PTHR43133">
    <property type="entry name" value="RNA POLYMERASE ECF-TYPE SIGMA FACTO"/>
    <property type="match status" value="1"/>
</dbReference>
<comment type="similarity">
    <text evidence="1">Belongs to the sigma-70 factor family. ECF subfamily.</text>
</comment>
<dbReference type="InterPro" id="IPR014284">
    <property type="entry name" value="RNA_pol_sigma-70_dom"/>
</dbReference>
<dbReference type="Gene3D" id="1.10.10.10">
    <property type="entry name" value="Winged helix-like DNA-binding domain superfamily/Winged helix DNA-binding domain"/>
    <property type="match status" value="1"/>
</dbReference>
<dbReference type="Gene3D" id="1.10.1740.10">
    <property type="match status" value="1"/>
</dbReference>
<dbReference type="Proteomes" id="UP000198767">
    <property type="component" value="Unassembled WGS sequence"/>
</dbReference>
<sequence length="189" mass="21309">MTFASNMIIYLRPTLWKRLETLVSALMKKDLIALLPRLRRFACSLTLSVSDADDLVQEACLRALSRSDQWKPDQPFDFWMFRLTRNLWISEIRKQKVRFGKGQIPAEESAELVQHDTGEDRLAAVQLLGRVGALPSELAVVLVAVSVEGYSYSETAELLDIPIGTVMSRVHRARKMLAHQIAAQAEGVE</sequence>
<evidence type="ECO:0000259" key="6">
    <source>
        <dbReference type="Pfam" id="PF08281"/>
    </source>
</evidence>
<evidence type="ECO:0000313" key="7">
    <source>
        <dbReference type="EMBL" id="SCZ70877.1"/>
    </source>
</evidence>
<feature type="domain" description="RNA polymerase sigma-70 region 2" evidence="5">
    <location>
        <begin position="34"/>
        <end position="96"/>
    </location>
</feature>
<dbReference type="InterPro" id="IPR013324">
    <property type="entry name" value="RNA_pol_sigma_r3/r4-like"/>
</dbReference>
<evidence type="ECO:0000256" key="1">
    <source>
        <dbReference type="ARBA" id="ARBA00010641"/>
    </source>
</evidence>
<dbReference type="PANTHER" id="PTHR43133:SF25">
    <property type="entry name" value="RNA POLYMERASE SIGMA FACTOR RFAY-RELATED"/>
    <property type="match status" value="1"/>
</dbReference>
<evidence type="ECO:0000256" key="3">
    <source>
        <dbReference type="ARBA" id="ARBA00023082"/>
    </source>
</evidence>